<feature type="region of interest" description="Disordered" evidence="1">
    <location>
        <begin position="46"/>
        <end position="71"/>
    </location>
</feature>
<gene>
    <name evidence="2" type="ORF">MFU01_69110</name>
</gene>
<organism evidence="2 3">
    <name type="scientific">Myxococcus fulvus</name>
    <dbReference type="NCBI Taxonomy" id="33"/>
    <lineage>
        <taxon>Bacteria</taxon>
        <taxon>Pseudomonadati</taxon>
        <taxon>Myxococcota</taxon>
        <taxon>Myxococcia</taxon>
        <taxon>Myxococcales</taxon>
        <taxon>Cystobacterineae</taxon>
        <taxon>Myxococcaceae</taxon>
        <taxon>Myxococcus</taxon>
    </lineage>
</organism>
<name>A0A511TCH1_MYXFU</name>
<evidence type="ECO:0000313" key="3">
    <source>
        <dbReference type="Proteomes" id="UP000321514"/>
    </source>
</evidence>
<evidence type="ECO:0000313" key="2">
    <source>
        <dbReference type="EMBL" id="GEN11874.1"/>
    </source>
</evidence>
<dbReference type="EMBL" id="BJXR01000050">
    <property type="protein sequence ID" value="GEN11874.1"/>
    <property type="molecule type" value="Genomic_DNA"/>
</dbReference>
<protein>
    <submittedName>
        <fullName evidence="2">Uncharacterized protein</fullName>
    </submittedName>
</protein>
<dbReference type="AlphaFoldDB" id="A0A511TCH1"/>
<evidence type="ECO:0000256" key="1">
    <source>
        <dbReference type="SAM" id="MobiDB-lite"/>
    </source>
</evidence>
<sequence>MSSVEGGRTGASLGAGAAWAVGARVGVVGTAGAWVKRRLETSAGMNMAEDREWSGRTTGVAAPGWEPRDAA</sequence>
<proteinExistence type="predicted"/>
<reference evidence="2 3" key="1">
    <citation type="submission" date="2019-07" db="EMBL/GenBank/DDBJ databases">
        <title>Whole genome shotgun sequence of Myxococcus fulvus NBRC 100333.</title>
        <authorList>
            <person name="Hosoyama A."/>
            <person name="Uohara A."/>
            <person name="Ohji S."/>
            <person name="Ichikawa N."/>
        </authorList>
    </citation>
    <scope>NUCLEOTIDE SEQUENCE [LARGE SCALE GENOMIC DNA]</scope>
    <source>
        <strain evidence="2 3">NBRC 100333</strain>
    </source>
</reference>
<comment type="caution">
    <text evidence="2">The sequence shown here is derived from an EMBL/GenBank/DDBJ whole genome shotgun (WGS) entry which is preliminary data.</text>
</comment>
<dbReference type="Proteomes" id="UP000321514">
    <property type="component" value="Unassembled WGS sequence"/>
</dbReference>
<accession>A0A511TCH1</accession>